<dbReference type="InterPro" id="IPR032392">
    <property type="entry name" value="ULD"/>
</dbReference>
<evidence type="ECO:0000256" key="3">
    <source>
        <dbReference type="ARBA" id="ARBA00023125"/>
    </source>
</evidence>
<dbReference type="InterPro" id="IPR038224">
    <property type="entry name" value="SATB_ULD_sf"/>
</dbReference>
<dbReference type="InterPro" id="IPR039673">
    <property type="entry name" value="SATB1/SATB2"/>
</dbReference>
<dbReference type="Ensembl" id="ENSXCOT00000001004.1">
    <property type="protein sequence ID" value="ENSXCOP00000000992.1"/>
    <property type="gene ID" value="ENSXCOG00000000826.1"/>
</dbReference>
<dbReference type="GeneTree" id="ENSGT00390000008096"/>
<dbReference type="GO" id="GO:0006338">
    <property type="term" value="P:chromatin remodeling"/>
    <property type="evidence" value="ECO:0007669"/>
    <property type="project" value="InterPro"/>
</dbReference>
<keyword evidence="5" id="KW-0539">Nucleus</keyword>
<evidence type="ECO:0000313" key="9">
    <source>
        <dbReference type="Proteomes" id="UP000261380"/>
    </source>
</evidence>
<dbReference type="Pfam" id="PF16534">
    <property type="entry name" value="ULD"/>
    <property type="match status" value="1"/>
</dbReference>
<dbReference type="PANTHER" id="PTHR15116:SF16">
    <property type="entry name" value="DEFECTIVE PROVENTRICULUS, ISOFORM A"/>
    <property type="match status" value="1"/>
</dbReference>
<reference evidence="8" key="2">
    <citation type="submission" date="2025-09" db="UniProtKB">
        <authorList>
            <consortium name="Ensembl"/>
        </authorList>
    </citation>
    <scope>IDENTIFICATION</scope>
</reference>
<dbReference type="GO" id="GO:0005634">
    <property type="term" value="C:nucleus"/>
    <property type="evidence" value="ECO:0007669"/>
    <property type="project" value="UniProtKB-ARBA"/>
</dbReference>
<dbReference type="PANTHER" id="PTHR15116">
    <property type="entry name" value="DNA-BINDING PROTEIN SATB FAMILY MEMBER"/>
    <property type="match status" value="1"/>
</dbReference>
<feature type="domain" description="CMP" evidence="7">
    <location>
        <begin position="60"/>
        <end position="146"/>
    </location>
</feature>
<reference evidence="8" key="1">
    <citation type="submission" date="2025-08" db="UniProtKB">
        <authorList>
            <consortium name="Ensembl"/>
        </authorList>
    </citation>
    <scope>IDENTIFICATION</scope>
</reference>
<evidence type="ECO:0000256" key="2">
    <source>
        <dbReference type="ARBA" id="ARBA00022843"/>
    </source>
</evidence>
<keyword evidence="1" id="KW-0677">Repeat</keyword>
<dbReference type="GO" id="GO:0000981">
    <property type="term" value="F:DNA-binding transcription factor activity, RNA polymerase II-specific"/>
    <property type="evidence" value="ECO:0007669"/>
    <property type="project" value="TreeGrafter"/>
</dbReference>
<evidence type="ECO:0000259" key="7">
    <source>
        <dbReference type="PROSITE" id="PS51982"/>
    </source>
</evidence>
<dbReference type="PROSITE" id="PS51982">
    <property type="entry name" value="CMP"/>
    <property type="match status" value="1"/>
</dbReference>
<proteinExistence type="predicted"/>
<evidence type="ECO:0000256" key="5">
    <source>
        <dbReference type="ARBA" id="ARBA00023242"/>
    </source>
</evidence>
<dbReference type="GO" id="GO:0000978">
    <property type="term" value="F:RNA polymerase II cis-regulatory region sequence-specific DNA binding"/>
    <property type="evidence" value="ECO:0007669"/>
    <property type="project" value="TreeGrafter"/>
</dbReference>
<keyword evidence="2" id="KW-0832">Ubl conjugation</keyword>
<evidence type="ECO:0000256" key="6">
    <source>
        <dbReference type="SAM" id="MobiDB-lite"/>
    </source>
</evidence>
<dbReference type="STRING" id="32473.ENSXCOP00000000992"/>
<dbReference type="Proteomes" id="UP000261380">
    <property type="component" value="Unplaced"/>
</dbReference>
<organism evidence="8 9">
    <name type="scientific">Xiphophorus couchianus</name>
    <name type="common">Monterrey platyfish</name>
    <dbReference type="NCBI Taxonomy" id="32473"/>
    <lineage>
        <taxon>Eukaryota</taxon>
        <taxon>Metazoa</taxon>
        <taxon>Chordata</taxon>
        <taxon>Craniata</taxon>
        <taxon>Vertebrata</taxon>
        <taxon>Euteleostomi</taxon>
        <taxon>Actinopterygii</taxon>
        <taxon>Neopterygii</taxon>
        <taxon>Teleostei</taxon>
        <taxon>Neoteleostei</taxon>
        <taxon>Acanthomorphata</taxon>
        <taxon>Ovalentaria</taxon>
        <taxon>Atherinomorphae</taxon>
        <taxon>Cyprinodontiformes</taxon>
        <taxon>Poeciliidae</taxon>
        <taxon>Poeciliinae</taxon>
        <taxon>Xiphophorus</taxon>
    </lineage>
</organism>
<evidence type="ECO:0000256" key="4">
    <source>
        <dbReference type="ARBA" id="ARBA00023155"/>
    </source>
</evidence>
<sequence>MFKHLCLRSVKPQMDPLCDGIKKTESSDLAANSRPPPAKMARLEQHNSGTSTPERTRQGRTLLPVFCVVERQESSVEAERRDEHAEFVLIKRDLLFNQLTEMALLALGYSHSSAAQTLYAWLHVRINFIHLVCARNQGIRLLLCSQ</sequence>
<feature type="region of interest" description="Disordered" evidence="6">
    <location>
        <begin position="25"/>
        <end position="56"/>
    </location>
</feature>
<keyword evidence="9" id="KW-1185">Reference proteome</keyword>
<accession>A0A3B5KR87</accession>
<dbReference type="Gene3D" id="3.10.20.710">
    <property type="entry name" value="SATB, ubiquitin-like oligomerisation domain"/>
    <property type="match status" value="1"/>
</dbReference>
<evidence type="ECO:0000256" key="1">
    <source>
        <dbReference type="ARBA" id="ARBA00022737"/>
    </source>
</evidence>
<keyword evidence="4" id="KW-0371">Homeobox</keyword>
<protein>
    <recommendedName>
        <fullName evidence="7">CMP domain-containing protein</fullName>
    </recommendedName>
</protein>
<name>A0A3B5KR87_9TELE</name>
<dbReference type="AlphaFoldDB" id="A0A3B5KR87"/>
<keyword evidence="3" id="KW-0238">DNA-binding</keyword>
<evidence type="ECO:0000313" key="8">
    <source>
        <dbReference type="Ensembl" id="ENSXCOP00000000992.1"/>
    </source>
</evidence>